<keyword evidence="2" id="KW-1185">Reference proteome</keyword>
<name>A0A1E3BDE2_ASPCR</name>
<proteinExistence type="predicted"/>
<sequence length="102" mass="11601">MQDSEDQPFTGDGRAFLLWASPGNRESFRDAVLQGNFSEVLGAANNKVSFITERWCTSRKSFETFEPALHDLWYIYYQVGRNVCTRTPNKIDSRLPYCGPGA</sequence>
<comment type="caution">
    <text evidence="1">The sequence shown here is derived from an EMBL/GenBank/DDBJ whole genome shotgun (WGS) entry which is preliminary data.</text>
</comment>
<gene>
    <name evidence="1" type="ORF">SI65_05612</name>
</gene>
<dbReference type="AlphaFoldDB" id="A0A1E3BDE2"/>
<protein>
    <submittedName>
        <fullName evidence="1">Uncharacterized protein</fullName>
    </submittedName>
</protein>
<organism evidence="1 2">
    <name type="scientific">Aspergillus cristatus</name>
    <name type="common">Chinese Fuzhuan brick tea-fermentation fungus</name>
    <name type="synonym">Eurotium cristatum</name>
    <dbReference type="NCBI Taxonomy" id="573508"/>
    <lineage>
        <taxon>Eukaryota</taxon>
        <taxon>Fungi</taxon>
        <taxon>Dikarya</taxon>
        <taxon>Ascomycota</taxon>
        <taxon>Pezizomycotina</taxon>
        <taxon>Eurotiomycetes</taxon>
        <taxon>Eurotiomycetidae</taxon>
        <taxon>Eurotiales</taxon>
        <taxon>Aspergillaceae</taxon>
        <taxon>Aspergillus</taxon>
        <taxon>Aspergillus subgen. Aspergillus</taxon>
    </lineage>
</organism>
<dbReference type="OrthoDB" id="5403091at2759"/>
<dbReference type="Proteomes" id="UP000094569">
    <property type="component" value="Unassembled WGS sequence"/>
</dbReference>
<reference evidence="1 2" key="1">
    <citation type="journal article" date="2016" name="BMC Genomics">
        <title>Comparative genomic and transcriptomic analyses of the Fuzhuan brick tea-fermentation fungus Aspergillus cristatus.</title>
        <authorList>
            <person name="Ge Y."/>
            <person name="Wang Y."/>
            <person name="Liu Y."/>
            <person name="Tan Y."/>
            <person name="Ren X."/>
            <person name="Zhang X."/>
            <person name="Hyde K.D."/>
            <person name="Liu Y."/>
            <person name="Liu Z."/>
        </authorList>
    </citation>
    <scope>NUCLEOTIDE SEQUENCE [LARGE SCALE GENOMIC DNA]</scope>
    <source>
        <strain evidence="1 2">GZAAS20.1005</strain>
    </source>
</reference>
<dbReference type="EMBL" id="JXNT01000005">
    <property type="protein sequence ID" value="ODM18995.1"/>
    <property type="molecule type" value="Genomic_DNA"/>
</dbReference>
<accession>A0A1E3BDE2</accession>
<evidence type="ECO:0000313" key="1">
    <source>
        <dbReference type="EMBL" id="ODM18995.1"/>
    </source>
</evidence>
<dbReference type="VEuPathDB" id="FungiDB:SI65_05612"/>
<evidence type="ECO:0000313" key="2">
    <source>
        <dbReference type="Proteomes" id="UP000094569"/>
    </source>
</evidence>